<sequence length="153" mass="17082">MWLVTRPLNLPFFLEKILPIASHSFIYIHSENGEIEIIEYTISFKKDKLIQETNTLYSEGTITNKSILGCINIMKFVETSLPDTINAIVLANKEFNALGLEYEVNIETPETEGNCHSAVSTILIKAGFPKQKFQEYAPIGANPGLGVYNPTSI</sequence>
<dbReference type="OrthoDB" id="9830034at2"/>
<reference evidence="1 2" key="1">
    <citation type="submission" date="2018-12" db="EMBL/GenBank/DDBJ databases">
        <title>Flammeovirga pectinis sp. nov., isolated from the gut of the Korean scallop, Patinopecten yessoensis.</title>
        <authorList>
            <person name="Bae J.-W."/>
            <person name="Jeong Y.-S."/>
            <person name="Kang W."/>
        </authorList>
    </citation>
    <scope>NUCLEOTIDE SEQUENCE [LARGE SCALE GENOMIC DNA]</scope>
    <source>
        <strain evidence="1 2">L12M1</strain>
    </source>
</reference>
<dbReference type="Proteomes" id="UP000267268">
    <property type="component" value="Chromosome 1"/>
</dbReference>
<dbReference type="EMBL" id="CP034562">
    <property type="protein sequence ID" value="AZQ62127.1"/>
    <property type="molecule type" value="Genomic_DNA"/>
</dbReference>
<dbReference type="KEGG" id="fll:EI427_07715"/>
<evidence type="ECO:0000313" key="1">
    <source>
        <dbReference type="EMBL" id="AZQ62127.1"/>
    </source>
</evidence>
<name>A0A3Q9FQD3_9BACT</name>
<dbReference type="RefSeq" id="WP_126613354.1">
    <property type="nucleotide sequence ID" value="NZ_CP034562.1"/>
</dbReference>
<organism evidence="1 2">
    <name type="scientific">Flammeovirga pectinis</name>
    <dbReference type="NCBI Taxonomy" id="2494373"/>
    <lineage>
        <taxon>Bacteria</taxon>
        <taxon>Pseudomonadati</taxon>
        <taxon>Bacteroidota</taxon>
        <taxon>Cytophagia</taxon>
        <taxon>Cytophagales</taxon>
        <taxon>Flammeovirgaceae</taxon>
        <taxon>Flammeovirga</taxon>
    </lineage>
</organism>
<proteinExistence type="predicted"/>
<evidence type="ECO:0000313" key="2">
    <source>
        <dbReference type="Proteomes" id="UP000267268"/>
    </source>
</evidence>
<gene>
    <name evidence="1" type="ORF">EI427_07715</name>
</gene>
<protein>
    <submittedName>
        <fullName evidence="1">Uncharacterized protein</fullName>
    </submittedName>
</protein>
<keyword evidence="2" id="KW-1185">Reference proteome</keyword>
<dbReference type="AlphaFoldDB" id="A0A3Q9FQD3"/>
<accession>A0A3Q9FQD3</accession>